<evidence type="ECO:0000256" key="2">
    <source>
        <dbReference type="SAM" id="MobiDB-lite"/>
    </source>
</evidence>
<evidence type="ECO:0000256" key="3">
    <source>
        <dbReference type="SAM" id="Phobius"/>
    </source>
</evidence>
<evidence type="ECO:0000259" key="4">
    <source>
        <dbReference type="Pfam" id="PF03816"/>
    </source>
</evidence>
<name>A0AB35MFW5_9MICO</name>
<dbReference type="Pfam" id="PF03816">
    <property type="entry name" value="LytR_cpsA_psr"/>
    <property type="match status" value="1"/>
</dbReference>
<proteinExistence type="inferred from homology"/>
<comment type="similarity">
    <text evidence="1">Belongs to the LytR/CpsA/Psr (LCP) family.</text>
</comment>
<evidence type="ECO:0000313" key="5">
    <source>
        <dbReference type="EMBL" id="MDN4482661.1"/>
    </source>
</evidence>
<dbReference type="RefSeq" id="WP_301159742.1">
    <property type="nucleotide sequence ID" value="NZ_JAUHQB010000002.1"/>
</dbReference>
<evidence type="ECO:0000256" key="1">
    <source>
        <dbReference type="ARBA" id="ARBA00006068"/>
    </source>
</evidence>
<protein>
    <submittedName>
        <fullName evidence="5">LCP family protein</fullName>
    </submittedName>
</protein>
<feature type="domain" description="Cell envelope-related transcriptional attenuator" evidence="4">
    <location>
        <begin position="140"/>
        <end position="305"/>
    </location>
</feature>
<dbReference type="PANTHER" id="PTHR33392">
    <property type="entry name" value="POLYISOPRENYL-TEICHOIC ACID--PEPTIDOGLYCAN TEICHOIC ACID TRANSFERASE TAGU"/>
    <property type="match status" value="1"/>
</dbReference>
<keyword evidence="3" id="KW-0472">Membrane</keyword>
<feature type="transmembrane region" description="Helical" evidence="3">
    <location>
        <begin position="53"/>
        <end position="72"/>
    </location>
</feature>
<gene>
    <name evidence="5" type="ORF">QQ002_03795</name>
</gene>
<comment type="caution">
    <text evidence="5">The sequence shown here is derived from an EMBL/GenBank/DDBJ whole genome shotgun (WGS) entry which is preliminary data.</text>
</comment>
<dbReference type="NCBIfam" id="TIGR00350">
    <property type="entry name" value="lytR_cpsA_psr"/>
    <property type="match status" value="1"/>
</dbReference>
<evidence type="ECO:0000313" key="6">
    <source>
        <dbReference type="Proteomes" id="UP001172756"/>
    </source>
</evidence>
<dbReference type="Proteomes" id="UP001172756">
    <property type="component" value="Unassembled WGS sequence"/>
</dbReference>
<dbReference type="EMBL" id="JAUHQB010000002">
    <property type="protein sequence ID" value="MDN4482661.1"/>
    <property type="molecule type" value="Genomic_DNA"/>
</dbReference>
<keyword evidence="3" id="KW-1133">Transmembrane helix</keyword>
<reference evidence="5 6" key="1">
    <citation type="submission" date="2023-06" db="EMBL/GenBank/DDBJ databases">
        <title>SYSU T0a273.</title>
        <authorList>
            <person name="Gao L."/>
            <person name="Fang B.-Z."/>
            <person name="Li W.-J."/>
        </authorList>
    </citation>
    <scope>NUCLEOTIDE SEQUENCE [LARGE SCALE GENOMIC DNA]</scope>
    <source>
        <strain evidence="5 6">SYSU T0a273</strain>
    </source>
</reference>
<keyword evidence="3" id="KW-0812">Transmembrane</keyword>
<feature type="region of interest" description="Disordered" evidence="2">
    <location>
        <begin position="393"/>
        <end position="439"/>
    </location>
</feature>
<sequence>MRTRSLSEPRWGAAGIALARAYTDRQDGGRRRTMLDEVLVAARHSRGDRWRRWVWWGAMAGVAVLGFLAVYANTLVTQLDTTLTANAQDVDHIVGARPSKSATPTDGAAGEPLTILLMGSDTRIGADNQALGGGDVDGMRNDTTILVHVSGDRTRIDAVSIPRDAQVEIPECTYLDGDTHPGGTGDFNIAFSNGGAKGNAAEAAACTITTVEQLTGVYIDHYAVADFDGFIRMVDAIGGVPMCIPTRIVSKEADLDLEAGPQILDGHEALGYARLRKAEVGGVSGSDLQRVTRQQQLLSQVARTVLAKNLLTDVGDLTQFVRAAAESLTMDPELADTSYIIGLAYALRGIDPGEITFATVPWQYTADFLDVELLPEAEQMWDDIRNDRPLSVTAEGDASSAWDDGRKTSETPAPAASTDPDDGDGGSGSGAADLLLECR</sequence>
<dbReference type="Gene3D" id="3.40.630.190">
    <property type="entry name" value="LCP protein"/>
    <property type="match status" value="1"/>
</dbReference>
<dbReference type="PANTHER" id="PTHR33392:SF6">
    <property type="entry name" value="POLYISOPRENYL-TEICHOIC ACID--PEPTIDOGLYCAN TEICHOIC ACID TRANSFERASE TAGU"/>
    <property type="match status" value="1"/>
</dbReference>
<dbReference type="AlphaFoldDB" id="A0AB35MFW5"/>
<dbReference type="InterPro" id="IPR050922">
    <property type="entry name" value="LytR/CpsA/Psr_CW_biosynth"/>
</dbReference>
<accession>A0AB35MFW5</accession>
<organism evidence="5 6">
    <name type="scientific">Demequina lignilytica</name>
    <dbReference type="NCBI Taxonomy" id="3051663"/>
    <lineage>
        <taxon>Bacteria</taxon>
        <taxon>Bacillati</taxon>
        <taxon>Actinomycetota</taxon>
        <taxon>Actinomycetes</taxon>
        <taxon>Micrococcales</taxon>
        <taxon>Demequinaceae</taxon>
        <taxon>Demequina</taxon>
    </lineage>
</organism>
<dbReference type="InterPro" id="IPR004474">
    <property type="entry name" value="LytR_CpsA_psr"/>
</dbReference>